<dbReference type="AlphaFoldDB" id="A0A1I1HKZ8"/>
<reference evidence="2" key="1">
    <citation type="submission" date="2016-10" db="EMBL/GenBank/DDBJ databases">
        <authorList>
            <person name="Varghese N."/>
            <person name="Submissions S."/>
        </authorList>
    </citation>
    <scope>NUCLEOTIDE SEQUENCE [LARGE SCALE GENOMIC DNA]</scope>
    <source>
        <strain evidence="2">DSM 13078</strain>
    </source>
</reference>
<keyword evidence="2" id="KW-1185">Reference proteome</keyword>
<name>A0A1I1HKZ8_NATHA</name>
<protein>
    <recommendedName>
        <fullName evidence="3">Ribbon-helix-helix protein, copG family</fullName>
    </recommendedName>
</protein>
<gene>
    <name evidence="1" type="ORF">SAMN05444422_10627</name>
</gene>
<evidence type="ECO:0008006" key="3">
    <source>
        <dbReference type="Google" id="ProtNLM"/>
    </source>
</evidence>
<dbReference type="Proteomes" id="UP000199161">
    <property type="component" value="Unassembled WGS sequence"/>
</dbReference>
<organism evidence="1 2">
    <name type="scientific">Natronobacterium haloterrestre</name>
    <name type="common">Halobiforma haloterrestris</name>
    <dbReference type="NCBI Taxonomy" id="148448"/>
    <lineage>
        <taxon>Archaea</taxon>
        <taxon>Methanobacteriati</taxon>
        <taxon>Methanobacteriota</taxon>
        <taxon>Stenosarchaea group</taxon>
        <taxon>Halobacteria</taxon>
        <taxon>Halobacteriales</taxon>
        <taxon>Natrialbaceae</taxon>
        <taxon>Natronobacterium</taxon>
    </lineage>
</organism>
<evidence type="ECO:0000313" key="1">
    <source>
        <dbReference type="EMBL" id="SFC24232.1"/>
    </source>
</evidence>
<dbReference type="EMBL" id="FOKW01000006">
    <property type="protein sequence ID" value="SFC24232.1"/>
    <property type="molecule type" value="Genomic_DNA"/>
</dbReference>
<evidence type="ECO:0000313" key="2">
    <source>
        <dbReference type="Proteomes" id="UP000199161"/>
    </source>
</evidence>
<accession>A0A1I1HKZ8</accession>
<proteinExistence type="predicted"/>
<sequence>MPQVNVELSDEQFSEWTEWVDEEKTPHNTKSDLIRTAVNDYINESQADRDLNDIDEVVRLLESMQRDINGISGAVEQAHEEQLTEAELSDSVDATVRKLLYDALVQNEAVDGISLAE</sequence>
<dbReference type="RefSeq" id="WP_143095841.1">
    <property type="nucleotide sequence ID" value="NZ_FOKW01000006.1"/>
</dbReference>